<protein>
    <recommendedName>
        <fullName evidence="3">Lipoprotein</fullName>
    </recommendedName>
</protein>
<evidence type="ECO:0000313" key="1">
    <source>
        <dbReference type="EMBL" id="MEI6001986.1"/>
    </source>
</evidence>
<evidence type="ECO:0008006" key="3">
    <source>
        <dbReference type="Google" id="ProtNLM"/>
    </source>
</evidence>
<accession>A0ABU8J292</accession>
<dbReference type="RefSeq" id="WP_336601645.1">
    <property type="nucleotide sequence ID" value="NZ_JACFYJ010000092.1"/>
</dbReference>
<gene>
    <name evidence="1" type="ORF">H3V53_34115</name>
</gene>
<name>A0ABU8J292_9BURK</name>
<sequence length="259" mass="27620">MADELATVVVQFRQHSCDVGSSIGDVAACAPDQIFEGIGLPLAVAALATLGGCGGINNYLADKSKTVEMYHIFDIKTAADIDTVVKGATDGLGQNSNRVQQSRPLMMSMDIPIKPGRFQLVDVGSAFNGTGMGMMMQMASQQSGGATLRTAKCDGGVWTSHATRTITGYSDLNLYNCLYAYKGGYQLDIYAVFRKTSGGVFGFTKDIADAMVGSPDVWVNKTIVDTVRSIQSATHGQVTHLEGQPKIGDLPWADRFSSR</sequence>
<evidence type="ECO:0000313" key="2">
    <source>
        <dbReference type="Proteomes" id="UP001386437"/>
    </source>
</evidence>
<organism evidence="1 2">
    <name type="scientific">Paraburkholderia bengalensis</name>
    <dbReference type="NCBI Taxonomy" id="2747562"/>
    <lineage>
        <taxon>Bacteria</taxon>
        <taxon>Pseudomonadati</taxon>
        <taxon>Pseudomonadota</taxon>
        <taxon>Betaproteobacteria</taxon>
        <taxon>Burkholderiales</taxon>
        <taxon>Burkholderiaceae</taxon>
        <taxon>Paraburkholderia</taxon>
    </lineage>
</organism>
<keyword evidence="2" id="KW-1185">Reference proteome</keyword>
<reference evidence="1 2" key="1">
    <citation type="journal article" date="2022" name="Arch. Microbiol.">
        <title>Paraburkholderia bengalensis sp. nov. isolated from roots of Oryza sativa, IR64.</title>
        <authorList>
            <person name="Nag P."/>
            <person name="Mondal N."/>
            <person name="Sarkar J."/>
            <person name="Das S."/>
        </authorList>
    </citation>
    <scope>NUCLEOTIDE SEQUENCE [LARGE SCALE GENOMIC DNA]</scope>
    <source>
        <strain evidence="1 2">IR64_4_BI</strain>
    </source>
</reference>
<proteinExistence type="predicted"/>
<dbReference type="EMBL" id="JACFYJ010000092">
    <property type="protein sequence ID" value="MEI6001986.1"/>
    <property type="molecule type" value="Genomic_DNA"/>
</dbReference>
<comment type="caution">
    <text evidence="1">The sequence shown here is derived from an EMBL/GenBank/DDBJ whole genome shotgun (WGS) entry which is preliminary data.</text>
</comment>
<dbReference type="Proteomes" id="UP001386437">
    <property type="component" value="Unassembled WGS sequence"/>
</dbReference>